<comment type="caution">
    <text evidence="8">The sequence shown here is derived from an EMBL/GenBank/DDBJ whole genome shotgun (WGS) entry which is preliminary data.</text>
</comment>
<gene>
    <name evidence="8" type="ORF">TSAR_009886</name>
</gene>
<feature type="transmembrane region" description="Helical" evidence="6">
    <location>
        <begin position="430"/>
        <end position="448"/>
    </location>
</feature>
<evidence type="ECO:0000256" key="3">
    <source>
        <dbReference type="ARBA" id="ARBA00022989"/>
    </source>
</evidence>
<dbReference type="GO" id="GO:0016020">
    <property type="term" value="C:membrane"/>
    <property type="evidence" value="ECO:0007669"/>
    <property type="project" value="UniProtKB-SubCell"/>
</dbReference>
<reference evidence="8 9" key="1">
    <citation type="journal article" date="2017" name="Curr. Biol.">
        <title>The Evolution of Venom by Co-option of Single-Copy Genes.</title>
        <authorList>
            <person name="Martinson E.O."/>
            <person name="Mrinalini"/>
            <person name="Kelkar Y.D."/>
            <person name="Chang C.H."/>
            <person name="Werren J.H."/>
        </authorList>
    </citation>
    <scope>NUCLEOTIDE SEQUENCE [LARGE SCALE GENOMIC DNA]</scope>
    <source>
        <strain evidence="8 9">Alberta</strain>
        <tissue evidence="8">Whole body</tissue>
    </source>
</reference>
<dbReference type="InterPro" id="IPR036259">
    <property type="entry name" value="MFS_trans_sf"/>
</dbReference>
<dbReference type="PANTHER" id="PTHR48021:SF68">
    <property type="entry name" value="MAJOR FACILITATOR SUPERFAMILY (MFS) PROFILE DOMAIN-CONTAINING PROTEIN"/>
    <property type="match status" value="1"/>
</dbReference>
<dbReference type="Gene3D" id="1.20.1250.20">
    <property type="entry name" value="MFS general substrate transporter like domains"/>
    <property type="match status" value="1"/>
</dbReference>
<dbReference type="STRING" id="543379.A0A232F8Y4"/>
<sequence>MADIESERLHDLIKNIEDIPGIKNCSKYKMYRRQWLTTINFILVVMLIGMAHGHSAILLQQFQNTTMNATKNLRFEDGEMFKKPIIIVNSIDLQSWIASSMVLFMCPGCWILAVFSKKIGRKLILLFAVSLFLISWLIITLAHNAYHVIIGRSLSGLCMGILAGLTSVYQGEISITKLRSTLNAVLAVSFSIGIELCHAVGTWFHWRTTAFFCCCITILTLFMNCRMPESPIWLLNKNKFPEAIHSWVFLRGIRDLDELKSMHVTKSNKMLENAYSEKKEKKYYSTGFLKPLGILLGLFTVTQMSGMGAVTFYCIQMVTDISGPDHAYIPTLILDTFRLIAAILLTIISSLSSTRTLTLCSSFSCSIFLICLSMCILFKLWNPWLALTFLFAFEAAVVMGLGPLPWTFCSEIFSVPHKEVGIVLKPWGSFLVYGCFTLISSIGLYFILPDTKNKSLKEIEMIKTNKRKFGIFLDLTANVDGILNVDQAELQGRLLRSASMKKKESRRESEVRVEVTLEDGHTHGKGNYRGELLVEYQCLETRYPEQSKRLKFLWVKEPKKALEAKFVGAIRSHNKIITPLIATASSRNYSKFRNIENNCNFFNQNEYLSIQHAN</sequence>
<feature type="transmembrane region" description="Helical" evidence="6">
    <location>
        <begin position="359"/>
        <end position="381"/>
    </location>
</feature>
<keyword evidence="3 6" id="KW-1133">Transmembrane helix</keyword>
<dbReference type="OrthoDB" id="6612291at2759"/>
<keyword evidence="4 6" id="KW-0472">Membrane</keyword>
<dbReference type="PANTHER" id="PTHR48021">
    <property type="match status" value="1"/>
</dbReference>
<feature type="transmembrane region" description="Helical" evidence="6">
    <location>
        <begin position="149"/>
        <end position="169"/>
    </location>
</feature>
<dbReference type="InterPro" id="IPR005829">
    <property type="entry name" value="Sugar_transporter_CS"/>
</dbReference>
<dbReference type="InterPro" id="IPR050549">
    <property type="entry name" value="MFS_Trehalose_Transporter"/>
</dbReference>
<evidence type="ECO:0000256" key="6">
    <source>
        <dbReference type="SAM" id="Phobius"/>
    </source>
</evidence>
<evidence type="ECO:0000256" key="5">
    <source>
        <dbReference type="ARBA" id="ARBA00023180"/>
    </source>
</evidence>
<dbReference type="AlphaFoldDB" id="A0A232F8Y4"/>
<evidence type="ECO:0000256" key="1">
    <source>
        <dbReference type="ARBA" id="ARBA00004141"/>
    </source>
</evidence>
<feature type="transmembrane region" description="Helical" evidence="6">
    <location>
        <begin position="327"/>
        <end position="347"/>
    </location>
</feature>
<dbReference type="EMBL" id="NNAY01000727">
    <property type="protein sequence ID" value="OXU26777.1"/>
    <property type="molecule type" value="Genomic_DNA"/>
</dbReference>
<evidence type="ECO:0000259" key="7">
    <source>
        <dbReference type="PROSITE" id="PS50850"/>
    </source>
</evidence>
<protein>
    <recommendedName>
        <fullName evidence="7">Major facilitator superfamily (MFS) profile domain-containing protein</fullName>
    </recommendedName>
</protein>
<evidence type="ECO:0000256" key="4">
    <source>
        <dbReference type="ARBA" id="ARBA00023136"/>
    </source>
</evidence>
<keyword evidence="9" id="KW-1185">Reference proteome</keyword>
<dbReference type="SUPFAM" id="SSF103473">
    <property type="entry name" value="MFS general substrate transporter"/>
    <property type="match status" value="1"/>
</dbReference>
<dbReference type="PRINTS" id="PR00171">
    <property type="entry name" value="SUGRTRNSPORT"/>
</dbReference>
<evidence type="ECO:0000313" key="9">
    <source>
        <dbReference type="Proteomes" id="UP000215335"/>
    </source>
</evidence>
<feature type="transmembrane region" description="Helical" evidence="6">
    <location>
        <begin position="387"/>
        <end position="409"/>
    </location>
</feature>
<comment type="subcellular location">
    <subcellularLocation>
        <location evidence="1">Membrane</location>
        <topology evidence="1">Multi-pass membrane protein</topology>
    </subcellularLocation>
</comment>
<keyword evidence="2 6" id="KW-0812">Transmembrane</keyword>
<evidence type="ECO:0000313" key="8">
    <source>
        <dbReference type="EMBL" id="OXU26777.1"/>
    </source>
</evidence>
<dbReference type="GO" id="GO:0022857">
    <property type="term" value="F:transmembrane transporter activity"/>
    <property type="evidence" value="ECO:0007669"/>
    <property type="project" value="InterPro"/>
</dbReference>
<dbReference type="PROSITE" id="PS50850">
    <property type="entry name" value="MFS"/>
    <property type="match status" value="1"/>
</dbReference>
<dbReference type="PROSITE" id="PS00217">
    <property type="entry name" value="SUGAR_TRANSPORT_2"/>
    <property type="match status" value="1"/>
</dbReference>
<name>A0A232F8Y4_9HYME</name>
<feature type="transmembrane region" description="Helical" evidence="6">
    <location>
        <begin position="96"/>
        <end position="116"/>
    </location>
</feature>
<proteinExistence type="predicted"/>
<accession>A0A232F8Y4</accession>
<feature type="domain" description="Major facilitator superfamily (MFS) profile" evidence="7">
    <location>
        <begin position="41"/>
        <end position="467"/>
    </location>
</feature>
<evidence type="ECO:0000256" key="2">
    <source>
        <dbReference type="ARBA" id="ARBA00022692"/>
    </source>
</evidence>
<dbReference type="InterPro" id="IPR005828">
    <property type="entry name" value="MFS_sugar_transport-like"/>
</dbReference>
<dbReference type="Proteomes" id="UP000215335">
    <property type="component" value="Unassembled WGS sequence"/>
</dbReference>
<feature type="transmembrane region" description="Helical" evidence="6">
    <location>
        <begin position="181"/>
        <end position="203"/>
    </location>
</feature>
<feature type="transmembrane region" description="Helical" evidence="6">
    <location>
        <begin position="35"/>
        <end position="57"/>
    </location>
</feature>
<keyword evidence="5" id="KW-0325">Glycoprotein</keyword>
<feature type="transmembrane region" description="Helical" evidence="6">
    <location>
        <begin position="288"/>
        <end position="315"/>
    </location>
</feature>
<organism evidence="8 9">
    <name type="scientific">Trichomalopsis sarcophagae</name>
    <dbReference type="NCBI Taxonomy" id="543379"/>
    <lineage>
        <taxon>Eukaryota</taxon>
        <taxon>Metazoa</taxon>
        <taxon>Ecdysozoa</taxon>
        <taxon>Arthropoda</taxon>
        <taxon>Hexapoda</taxon>
        <taxon>Insecta</taxon>
        <taxon>Pterygota</taxon>
        <taxon>Neoptera</taxon>
        <taxon>Endopterygota</taxon>
        <taxon>Hymenoptera</taxon>
        <taxon>Apocrita</taxon>
        <taxon>Proctotrupomorpha</taxon>
        <taxon>Chalcidoidea</taxon>
        <taxon>Pteromalidae</taxon>
        <taxon>Pteromalinae</taxon>
        <taxon>Trichomalopsis</taxon>
    </lineage>
</organism>
<dbReference type="Pfam" id="PF00083">
    <property type="entry name" value="Sugar_tr"/>
    <property type="match status" value="1"/>
</dbReference>
<feature type="transmembrane region" description="Helical" evidence="6">
    <location>
        <begin position="123"/>
        <end position="143"/>
    </location>
</feature>
<dbReference type="InterPro" id="IPR003663">
    <property type="entry name" value="Sugar/inositol_transpt"/>
</dbReference>
<dbReference type="InterPro" id="IPR020846">
    <property type="entry name" value="MFS_dom"/>
</dbReference>